<feature type="repeat" description="NHL" evidence="2">
    <location>
        <begin position="78"/>
        <end position="121"/>
    </location>
</feature>
<comment type="caution">
    <text evidence="3">The sequence shown here is derived from an EMBL/GenBank/DDBJ whole genome shotgun (WGS) entry which is preliminary data.</text>
</comment>
<organism evidence="3 4">
    <name type="scientific">Kouleothrix aurantiaca</name>
    <dbReference type="NCBI Taxonomy" id="186479"/>
    <lineage>
        <taxon>Bacteria</taxon>
        <taxon>Bacillati</taxon>
        <taxon>Chloroflexota</taxon>
        <taxon>Chloroflexia</taxon>
        <taxon>Chloroflexales</taxon>
        <taxon>Roseiflexineae</taxon>
        <taxon>Roseiflexaceae</taxon>
        <taxon>Kouleothrix</taxon>
    </lineage>
</organism>
<evidence type="ECO:0000256" key="1">
    <source>
        <dbReference type="ARBA" id="ARBA00022737"/>
    </source>
</evidence>
<dbReference type="SUPFAM" id="SSF101898">
    <property type="entry name" value="NHL repeat"/>
    <property type="match status" value="1"/>
</dbReference>
<feature type="repeat" description="NHL" evidence="2">
    <location>
        <begin position="31"/>
        <end position="74"/>
    </location>
</feature>
<dbReference type="EMBL" id="LJCR01001380">
    <property type="protein sequence ID" value="KPV50461.1"/>
    <property type="molecule type" value="Genomic_DNA"/>
</dbReference>
<dbReference type="PANTHER" id="PTHR24104">
    <property type="entry name" value="E3 UBIQUITIN-PROTEIN LIGASE NHLRC1-RELATED"/>
    <property type="match status" value="1"/>
</dbReference>
<sequence>MEVWVRKDLVASGEASGGTGTSSETVKLVSEQVFGSPGNGEGQFADPRGLAIDPQGNVYVADTGNKRIVVTDSEGKFLFQWGHAGNEPGAFNEPIGVAVDAQGDVYVADTWNGRVQVFGKGTNNTISPTPKATWRVQGWQPSTYDDPFIAVGANGQVFVSVPGRNQLLYTTTAGDALWRWGGKGNDFASVTLPSGVAVAPNGNVYTVDRGNSRIMSFKLPASGR</sequence>
<evidence type="ECO:0008006" key="5">
    <source>
        <dbReference type="Google" id="ProtNLM"/>
    </source>
</evidence>
<dbReference type="CDD" id="cd05819">
    <property type="entry name" value="NHL"/>
    <property type="match status" value="1"/>
</dbReference>
<protein>
    <recommendedName>
        <fullName evidence="5">SMP-30/Gluconolactonase/LRE-like region domain-containing protein</fullName>
    </recommendedName>
</protein>
<reference evidence="3 4" key="1">
    <citation type="submission" date="2015-09" db="EMBL/GenBank/DDBJ databases">
        <title>Draft genome sequence of Kouleothrix aurantiaca JCM 19913.</title>
        <authorList>
            <person name="Hemp J."/>
        </authorList>
    </citation>
    <scope>NUCLEOTIDE SEQUENCE [LARGE SCALE GENOMIC DNA]</scope>
    <source>
        <strain evidence="3 4">COM-B</strain>
    </source>
</reference>
<gene>
    <name evidence="3" type="ORF">SE17_26820</name>
</gene>
<dbReference type="PROSITE" id="PS51125">
    <property type="entry name" value="NHL"/>
    <property type="match status" value="3"/>
</dbReference>
<evidence type="ECO:0000256" key="2">
    <source>
        <dbReference type="PROSITE-ProRule" id="PRU00504"/>
    </source>
</evidence>
<dbReference type="InterPro" id="IPR011042">
    <property type="entry name" value="6-blade_b-propeller_TolB-like"/>
</dbReference>
<dbReference type="PANTHER" id="PTHR24104:SF25">
    <property type="entry name" value="PROTEIN LIN-41"/>
    <property type="match status" value="1"/>
</dbReference>
<evidence type="ECO:0000313" key="3">
    <source>
        <dbReference type="EMBL" id="KPV50461.1"/>
    </source>
</evidence>
<keyword evidence="4" id="KW-1185">Reference proteome</keyword>
<dbReference type="InterPro" id="IPR050952">
    <property type="entry name" value="TRIM-NHL_E3_ligases"/>
</dbReference>
<evidence type="ECO:0000313" key="4">
    <source>
        <dbReference type="Proteomes" id="UP000050509"/>
    </source>
</evidence>
<dbReference type="Proteomes" id="UP000050509">
    <property type="component" value="Unassembled WGS sequence"/>
</dbReference>
<dbReference type="PATRIC" id="fig|186479.3.peg.1589"/>
<keyword evidence="1" id="KW-0677">Repeat</keyword>
<dbReference type="Gene3D" id="2.40.10.500">
    <property type="match status" value="1"/>
</dbReference>
<accession>A0A0N8PRP0</accession>
<dbReference type="AlphaFoldDB" id="A0A0N8PRP0"/>
<name>A0A0N8PRP0_9CHLR</name>
<dbReference type="Gene3D" id="2.120.10.30">
    <property type="entry name" value="TolB, C-terminal domain"/>
    <property type="match status" value="1"/>
</dbReference>
<dbReference type="InterPro" id="IPR001258">
    <property type="entry name" value="NHL_repeat"/>
</dbReference>
<feature type="repeat" description="NHL" evidence="2">
    <location>
        <begin position="181"/>
        <end position="220"/>
    </location>
</feature>
<dbReference type="GO" id="GO:0008270">
    <property type="term" value="F:zinc ion binding"/>
    <property type="evidence" value="ECO:0007669"/>
    <property type="project" value="UniProtKB-KW"/>
</dbReference>
<proteinExistence type="predicted"/>
<dbReference type="Pfam" id="PF01436">
    <property type="entry name" value="NHL"/>
    <property type="match status" value="3"/>
</dbReference>